<comment type="caution">
    <text evidence="8">The sequence shown here is derived from an EMBL/GenBank/DDBJ whole genome shotgun (WGS) entry which is preliminary data.</text>
</comment>
<dbReference type="GO" id="GO:0006397">
    <property type="term" value="P:mRNA processing"/>
    <property type="evidence" value="ECO:0007669"/>
    <property type="project" value="UniProtKB-KW"/>
</dbReference>
<evidence type="ECO:0000256" key="6">
    <source>
        <dbReference type="SAM" id="MobiDB-lite"/>
    </source>
</evidence>
<dbReference type="GO" id="GO:0005634">
    <property type="term" value="C:nucleus"/>
    <property type="evidence" value="ECO:0007669"/>
    <property type="project" value="UniProtKB-SubCell"/>
</dbReference>
<dbReference type="EMBL" id="BQFW01000007">
    <property type="protein sequence ID" value="GJJ73046.1"/>
    <property type="molecule type" value="Genomic_DNA"/>
</dbReference>
<keyword evidence="4" id="KW-0508">mRNA splicing</keyword>
<dbReference type="SUPFAM" id="SSF48371">
    <property type="entry name" value="ARM repeat"/>
    <property type="match status" value="3"/>
</dbReference>
<dbReference type="PANTHER" id="PTHR12412:SF2">
    <property type="entry name" value="NUCLEAR CAP-BINDING PROTEIN SUBUNIT 1"/>
    <property type="match status" value="1"/>
</dbReference>
<dbReference type="Pfam" id="PF02854">
    <property type="entry name" value="MIF4G"/>
    <property type="match status" value="1"/>
</dbReference>
<comment type="similarity">
    <text evidence="2">Belongs to the NCBP1 family.</text>
</comment>
<evidence type="ECO:0000256" key="4">
    <source>
        <dbReference type="ARBA" id="ARBA00023187"/>
    </source>
</evidence>
<dbReference type="InterPro" id="IPR027159">
    <property type="entry name" value="CBP80"/>
</dbReference>
<feature type="region of interest" description="Disordered" evidence="6">
    <location>
        <begin position="362"/>
        <end position="452"/>
    </location>
</feature>
<feature type="compositionally biased region" description="Basic and acidic residues" evidence="6">
    <location>
        <begin position="429"/>
        <end position="452"/>
    </location>
</feature>
<organism evidence="8 9">
    <name type="scientific">Entomortierella parvispora</name>
    <dbReference type="NCBI Taxonomy" id="205924"/>
    <lineage>
        <taxon>Eukaryota</taxon>
        <taxon>Fungi</taxon>
        <taxon>Fungi incertae sedis</taxon>
        <taxon>Mucoromycota</taxon>
        <taxon>Mortierellomycotina</taxon>
        <taxon>Mortierellomycetes</taxon>
        <taxon>Mortierellales</taxon>
        <taxon>Mortierellaceae</taxon>
        <taxon>Entomortierella</taxon>
    </lineage>
</organism>
<reference evidence="8" key="1">
    <citation type="submission" date="2021-11" db="EMBL/GenBank/DDBJ databases">
        <authorList>
            <person name="Herlambang A."/>
            <person name="Guo Y."/>
            <person name="Takashima Y."/>
            <person name="Nishizawa T."/>
        </authorList>
    </citation>
    <scope>NUCLEOTIDE SEQUENCE</scope>
    <source>
        <strain evidence="8">E1425</strain>
    </source>
</reference>
<dbReference type="OrthoDB" id="10252707at2759"/>
<dbReference type="Gene3D" id="1.25.40.180">
    <property type="match status" value="3"/>
</dbReference>
<dbReference type="GO" id="GO:0000339">
    <property type="term" value="F:RNA cap binding"/>
    <property type="evidence" value="ECO:0007669"/>
    <property type="project" value="InterPro"/>
</dbReference>
<dbReference type="InterPro" id="IPR015174">
    <property type="entry name" value="MIF4G-like_typ-2"/>
</dbReference>
<sequence>MPPIQPSQGQLLSAVGLDRPMASLEQQDKLVSTHSLQGPVMVVPLPSPTVSDDSEESERDGAALPIQSSQHQRPVHKVTVCHGRVKNPEAMVSDTWWKTVFADNLYLQTDGDVVEDPEITLHEIRMLENIPAVQSILNSSNVEAVPESTIPVSAIRALDLCCGQGRHVLQLAELYPNLSLSGVDQSKYLITLAQSRALAADAPQSSHAGISAVHPQQSSRPVSQRAQFSVGDCRSTTFDDSTFDLVIVMGNSFGYFANDQEDEIVMKEILRILKPGGIVVLDLVDGEYLRENYSPRGWEWVDDSMIVCRERWMTKDKKRLVSREVVMMTNQGVIRDQFYQERLYNLEEVRLLIQGAGLVPLESSDSKDSSVNRSGAEMSLRGRTSQHSMDYRRNSGHGGGGGGGPDRSRGGYYQGGGGGGGGGGGRYNNNDRHGGRRGRPYDKPRNDHREQERVVDEVGDIEKRLGGLIIRVGDKITSTLETNLNTLAGILDNDYAKHSATILKSLKACILELPMKSAIYGTLTGLLNAKNVETGLTIVTMASELLRESLETCQWRNVKLLMRFFAELVNSNVILPTTLLNVMNQFLAVLEEPTVMRARADCAVFMVLATLPWCAADMHDRNPHDFDKILERVEEYMIAREEGEGIEGFEITKVFKDDQCPYVQEEPLTLLWKQIQNLQKDEWEVPILIRPSQTFDAALGMASQHELPEFAFPTHTDSTTYYMSAPLFRIFLGDEGDMVNALPDPYSIFHFIVHDNLTDVLCLFEINRKECAKYLFMVQYSYVIGTFSDSSVPTALAPVKGEEAEAQASAGAGWSVDQLMAEVIFTEMFRLPKPEFKTVYYSSLLVEICKSFPDSFPTALAKAISKLYERLPSMDVECAYRFWTWLSHHLSNFGYLWNWSEWSGVLELPDDHAQSVFIRETLEKTIRLSYYERIKEALPDEFQKFLPAEAPGPSWKFESPDHPYHAMASAVLNSLRAKNSIEMIEQTLESMKNAPRLEDLTPTQRDDFIRELFTECVLMLGSKSFSHVLNVIERYLSILQRLNSTPEAKLHTVKIVAQFWRNNTQFMGILLDKMLNYRVVDAIAIVNWVFEPEVWQKEWHRSFVWDILKNTLNKVISRVAQVKDKLDEVRKEFEADPPTQTAEVVEGVQNTLSIVNREQKEVFLTLYQKFVSVLQSQLQAIEASGESLESSRWWEIGLGWFLELGRRYSKEVTSFSNTLEAIVFSGDGDAAVDERITNIFKEICRMEIGRSVELN</sequence>
<dbReference type="SUPFAM" id="SSF53335">
    <property type="entry name" value="S-adenosyl-L-methionine-dependent methyltransferases"/>
    <property type="match status" value="1"/>
</dbReference>
<dbReference type="InterPro" id="IPR015172">
    <property type="entry name" value="MIF4G-like_typ-1"/>
</dbReference>
<dbReference type="GO" id="GO:0005846">
    <property type="term" value="C:nuclear cap binding complex"/>
    <property type="evidence" value="ECO:0007669"/>
    <property type="project" value="InterPro"/>
</dbReference>
<dbReference type="PANTHER" id="PTHR12412">
    <property type="entry name" value="CAP BINDING PROTEIN"/>
    <property type="match status" value="1"/>
</dbReference>
<dbReference type="Gene3D" id="3.40.50.150">
    <property type="entry name" value="Vaccinia Virus protein VP39"/>
    <property type="match status" value="1"/>
</dbReference>
<feature type="compositionally biased region" description="Gly residues" evidence="6">
    <location>
        <begin position="412"/>
        <end position="426"/>
    </location>
</feature>
<accession>A0A9P3LWB0</accession>
<dbReference type="InterPro" id="IPR041698">
    <property type="entry name" value="Methyltransf_25"/>
</dbReference>
<name>A0A9P3LWB0_9FUNG</name>
<comment type="subcellular location">
    <subcellularLocation>
        <location evidence="1">Nucleus</location>
    </subcellularLocation>
</comment>
<proteinExistence type="inferred from homology"/>
<dbReference type="InterPro" id="IPR003890">
    <property type="entry name" value="MIF4G-like_typ-3"/>
</dbReference>
<gene>
    <name evidence="8" type="ORF">EMPS_05404</name>
</gene>
<evidence type="ECO:0000259" key="7">
    <source>
        <dbReference type="SMART" id="SM00543"/>
    </source>
</evidence>
<evidence type="ECO:0000256" key="2">
    <source>
        <dbReference type="ARBA" id="ARBA00007413"/>
    </source>
</evidence>
<dbReference type="Pfam" id="PF09088">
    <property type="entry name" value="MIF4G_like"/>
    <property type="match status" value="1"/>
</dbReference>
<evidence type="ECO:0000313" key="8">
    <source>
        <dbReference type="EMBL" id="GJJ73046.1"/>
    </source>
</evidence>
<evidence type="ECO:0000256" key="5">
    <source>
        <dbReference type="ARBA" id="ARBA00023242"/>
    </source>
</evidence>
<keyword evidence="9" id="KW-1185">Reference proteome</keyword>
<feature type="region of interest" description="Disordered" evidence="6">
    <location>
        <begin position="45"/>
        <end position="69"/>
    </location>
</feature>
<evidence type="ECO:0000256" key="3">
    <source>
        <dbReference type="ARBA" id="ARBA00022664"/>
    </source>
</evidence>
<dbReference type="GO" id="GO:0000184">
    <property type="term" value="P:nuclear-transcribed mRNA catabolic process, nonsense-mediated decay"/>
    <property type="evidence" value="ECO:0007669"/>
    <property type="project" value="TreeGrafter"/>
</dbReference>
<dbReference type="CDD" id="cd02440">
    <property type="entry name" value="AdoMet_MTases"/>
    <property type="match status" value="1"/>
</dbReference>
<protein>
    <submittedName>
        <fullName evidence="8">Nuclear cap-binding protein subunit 1</fullName>
    </submittedName>
</protein>
<dbReference type="SMART" id="SM00543">
    <property type="entry name" value="MIF4G"/>
    <property type="match status" value="1"/>
</dbReference>
<feature type="compositionally biased region" description="Gly residues" evidence="6">
    <location>
        <begin position="396"/>
        <end position="405"/>
    </location>
</feature>
<keyword evidence="5" id="KW-0539">Nucleus</keyword>
<evidence type="ECO:0000313" key="9">
    <source>
        <dbReference type="Proteomes" id="UP000827284"/>
    </source>
</evidence>
<dbReference type="InterPro" id="IPR016024">
    <property type="entry name" value="ARM-type_fold"/>
</dbReference>
<dbReference type="Pfam" id="PF09090">
    <property type="entry name" value="MIF4G_like_2"/>
    <property type="match status" value="1"/>
</dbReference>
<dbReference type="GO" id="GO:0008380">
    <property type="term" value="P:RNA splicing"/>
    <property type="evidence" value="ECO:0007669"/>
    <property type="project" value="UniProtKB-KW"/>
</dbReference>
<dbReference type="InterPro" id="IPR029063">
    <property type="entry name" value="SAM-dependent_MTases_sf"/>
</dbReference>
<dbReference type="Proteomes" id="UP000827284">
    <property type="component" value="Unassembled WGS sequence"/>
</dbReference>
<dbReference type="GO" id="GO:0006406">
    <property type="term" value="P:mRNA export from nucleus"/>
    <property type="evidence" value="ECO:0007669"/>
    <property type="project" value="InterPro"/>
</dbReference>
<feature type="domain" description="MIF4G" evidence="7">
    <location>
        <begin position="462"/>
        <end position="667"/>
    </location>
</feature>
<keyword evidence="3" id="KW-0507">mRNA processing</keyword>
<reference evidence="8" key="2">
    <citation type="journal article" date="2022" name="Microbiol. Resour. Announc.">
        <title>Whole-Genome Sequence of Entomortierella parvispora E1425, a Mucoromycotan Fungus Associated with Burkholderiaceae-Related Endosymbiotic Bacteria.</title>
        <authorList>
            <person name="Herlambang A."/>
            <person name="Guo Y."/>
            <person name="Takashima Y."/>
            <person name="Narisawa K."/>
            <person name="Ohta H."/>
            <person name="Nishizawa T."/>
        </authorList>
    </citation>
    <scope>NUCLEOTIDE SEQUENCE</scope>
    <source>
        <strain evidence="8">E1425</strain>
    </source>
</reference>
<dbReference type="Pfam" id="PF13649">
    <property type="entry name" value="Methyltransf_25"/>
    <property type="match status" value="1"/>
</dbReference>
<dbReference type="AlphaFoldDB" id="A0A9P3LWB0"/>
<evidence type="ECO:0000256" key="1">
    <source>
        <dbReference type="ARBA" id="ARBA00004123"/>
    </source>
</evidence>
<dbReference type="GO" id="GO:0003729">
    <property type="term" value="F:mRNA binding"/>
    <property type="evidence" value="ECO:0007669"/>
    <property type="project" value="TreeGrafter"/>
</dbReference>